<organism evidence="1 2">
    <name type="scientific">Eggerthia catenaformis OT 569 = DSM 20559</name>
    <dbReference type="NCBI Taxonomy" id="999415"/>
    <lineage>
        <taxon>Bacteria</taxon>
        <taxon>Bacillati</taxon>
        <taxon>Bacillota</taxon>
        <taxon>Erysipelotrichia</taxon>
        <taxon>Erysipelotrichales</taxon>
        <taxon>Coprobacillaceae</taxon>
        <taxon>Eggerthia</taxon>
    </lineage>
</organism>
<accession>M2NF25</accession>
<dbReference type="OrthoDB" id="1649074at2"/>
<name>M2NF25_9FIRM</name>
<dbReference type="InterPro" id="IPR007920">
    <property type="entry name" value="UPF0223"/>
</dbReference>
<dbReference type="AlphaFoldDB" id="M2NF25"/>
<dbReference type="eggNOG" id="COG4476">
    <property type="taxonomic scope" value="Bacteria"/>
</dbReference>
<sequence>MYDYPLDSEWTVNEIIDVMALYNAVEKAYEGGISSDELLAAYKKFKVIVTSKSQEKQLDKEFEKNSGYSIYQAIKKSKEESWISL</sequence>
<dbReference type="Proteomes" id="UP000011758">
    <property type="component" value="Unassembled WGS sequence"/>
</dbReference>
<keyword evidence="2" id="KW-1185">Reference proteome</keyword>
<dbReference type="EMBL" id="AGEJ01000013">
    <property type="protein sequence ID" value="EMD16813.1"/>
    <property type="molecule type" value="Genomic_DNA"/>
</dbReference>
<comment type="caution">
    <text evidence="1">The sequence shown here is derived from an EMBL/GenBank/DDBJ whole genome shotgun (WGS) entry which is preliminary data.</text>
</comment>
<dbReference type="NCBIfam" id="NF003353">
    <property type="entry name" value="PRK04387.1"/>
    <property type="match status" value="1"/>
</dbReference>
<dbReference type="RefSeq" id="WP_004802373.1">
    <property type="nucleotide sequence ID" value="NZ_KB446647.1"/>
</dbReference>
<reference evidence="1 2" key="1">
    <citation type="submission" date="2013-02" db="EMBL/GenBank/DDBJ databases">
        <title>The Genome Sequence of Lactobacillus catenaformis F0143.</title>
        <authorList>
            <consortium name="The Broad Institute Genome Sequencing Platform"/>
            <person name="Earl A."/>
            <person name="Ward D."/>
            <person name="Feldgarden M."/>
            <person name="Gevers D."/>
            <person name="Izard J."/>
            <person name="Blanton J.M."/>
            <person name="Mathney J."/>
            <person name="Dewhirst F.E."/>
            <person name="Young S.K."/>
            <person name="Zeng Q."/>
            <person name="Gargeya S."/>
            <person name="Fitzgerald M."/>
            <person name="Haas B."/>
            <person name="Abouelleil A."/>
            <person name="Alvarado L."/>
            <person name="Arachchi H.M."/>
            <person name="Berlin A."/>
            <person name="Chapman S.B."/>
            <person name="Gearin G."/>
            <person name="Goldberg J."/>
            <person name="Griggs A."/>
            <person name="Gujja S."/>
            <person name="Hansen M."/>
            <person name="Heiman D."/>
            <person name="Howarth C."/>
            <person name="Larimer J."/>
            <person name="Lui A."/>
            <person name="MacDonald P.J.P."/>
            <person name="McCowen C."/>
            <person name="Montmayeur A."/>
            <person name="Murphy C."/>
            <person name="Neiman D."/>
            <person name="Pearson M."/>
            <person name="Priest M."/>
            <person name="Roberts A."/>
            <person name="Saif S."/>
            <person name="Shea T."/>
            <person name="Sisk P."/>
            <person name="Stolte C."/>
            <person name="Sykes S."/>
            <person name="Wortman J."/>
            <person name="Nusbaum C."/>
            <person name="Birren B."/>
        </authorList>
    </citation>
    <scope>NUCLEOTIDE SEQUENCE [LARGE SCALE GENOMIC DNA]</scope>
    <source>
        <strain evidence="1 2">OT 569</strain>
    </source>
</reference>
<dbReference type="STRING" id="999415.HMPREF9943_00855"/>
<dbReference type="Gene3D" id="1.10.220.80">
    <property type="entry name" value="BH2638-like"/>
    <property type="match status" value="1"/>
</dbReference>
<evidence type="ECO:0000313" key="2">
    <source>
        <dbReference type="Proteomes" id="UP000011758"/>
    </source>
</evidence>
<gene>
    <name evidence="1" type="ORF">HMPREF9943_00855</name>
</gene>
<dbReference type="InterPro" id="IPR023324">
    <property type="entry name" value="BH2638-like_sf"/>
</dbReference>
<evidence type="ECO:0000313" key="1">
    <source>
        <dbReference type="EMBL" id="EMD16813.1"/>
    </source>
</evidence>
<dbReference type="PIRSF" id="PIRSF037260">
    <property type="entry name" value="UPF0223"/>
    <property type="match status" value="1"/>
</dbReference>
<dbReference type="Pfam" id="PF05256">
    <property type="entry name" value="UPF0223"/>
    <property type="match status" value="1"/>
</dbReference>
<dbReference type="SUPFAM" id="SSF158504">
    <property type="entry name" value="BH2638-like"/>
    <property type="match status" value="1"/>
</dbReference>
<dbReference type="BioCyc" id="ECAT999415-HMP:GTTI-878-MONOMER"/>
<protein>
    <submittedName>
        <fullName evidence="1">Uncharacterized protein</fullName>
    </submittedName>
</protein>
<proteinExistence type="predicted"/>